<proteinExistence type="predicted"/>
<organism evidence="1 2">
    <name type="scientific">Thanatephorus cucumeris (strain AG1-IA)</name>
    <name type="common">Rice sheath blight fungus</name>
    <name type="synonym">Rhizoctonia solani</name>
    <dbReference type="NCBI Taxonomy" id="983506"/>
    <lineage>
        <taxon>Eukaryota</taxon>
        <taxon>Fungi</taxon>
        <taxon>Dikarya</taxon>
        <taxon>Basidiomycota</taxon>
        <taxon>Agaricomycotina</taxon>
        <taxon>Agaricomycetes</taxon>
        <taxon>Cantharellales</taxon>
        <taxon>Ceratobasidiaceae</taxon>
        <taxon>Rhizoctonia</taxon>
        <taxon>Rhizoctonia solani AG-1</taxon>
    </lineage>
</organism>
<dbReference type="HOGENOM" id="CLU_3160275_0_0_1"/>
<name>L8WNB9_THACA</name>
<accession>L8WNB9</accession>
<dbReference type="AlphaFoldDB" id="L8WNB9"/>
<sequence>MVLLFLDYRSSDRSPWGAPSRTPIGHTCVANKNIRPTVVRGDKPASLG</sequence>
<comment type="caution">
    <text evidence="1">The sequence shown here is derived from an EMBL/GenBank/DDBJ whole genome shotgun (WGS) entry which is preliminary data.</text>
</comment>
<protein>
    <submittedName>
        <fullName evidence="1">Uncharacterized protein</fullName>
    </submittedName>
</protein>
<reference evidence="1 2" key="1">
    <citation type="journal article" date="2013" name="Nat. Commun.">
        <title>The evolution and pathogenic mechanisms of the rice sheath blight pathogen.</title>
        <authorList>
            <person name="Zheng A."/>
            <person name="Lin R."/>
            <person name="Xu L."/>
            <person name="Qin P."/>
            <person name="Tang C."/>
            <person name="Ai P."/>
            <person name="Zhang D."/>
            <person name="Liu Y."/>
            <person name="Sun Z."/>
            <person name="Feng H."/>
            <person name="Wang Y."/>
            <person name="Chen Y."/>
            <person name="Liang X."/>
            <person name="Fu R."/>
            <person name="Li Q."/>
            <person name="Zhang J."/>
            <person name="Yu X."/>
            <person name="Xie Z."/>
            <person name="Ding L."/>
            <person name="Guan P."/>
            <person name="Tang J."/>
            <person name="Liang Y."/>
            <person name="Wang S."/>
            <person name="Deng Q."/>
            <person name="Li S."/>
            <person name="Zhu J."/>
            <person name="Wang L."/>
            <person name="Liu H."/>
            <person name="Li P."/>
        </authorList>
    </citation>
    <scope>NUCLEOTIDE SEQUENCE [LARGE SCALE GENOMIC DNA]</scope>
    <source>
        <strain evidence="2">AG-1 IA</strain>
    </source>
</reference>
<keyword evidence="2" id="KW-1185">Reference proteome</keyword>
<dbReference type="EMBL" id="AFRT01002459">
    <property type="protein sequence ID" value="ELU37834.1"/>
    <property type="molecule type" value="Genomic_DNA"/>
</dbReference>
<evidence type="ECO:0000313" key="2">
    <source>
        <dbReference type="Proteomes" id="UP000011668"/>
    </source>
</evidence>
<gene>
    <name evidence="1" type="ORF">AG1IA_08134</name>
</gene>
<dbReference type="Proteomes" id="UP000011668">
    <property type="component" value="Unassembled WGS sequence"/>
</dbReference>
<evidence type="ECO:0000313" key="1">
    <source>
        <dbReference type="EMBL" id="ELU37834.1"/>
    </source>
</evidence>